<sequence>MMIWLKKQDIYAYFTSPAFFTLAPGERNYASRQNRVISTVCGVFSPIFTQQGNNLTTKITN</sequence>
<dbReference type="Proteomes" id="UP000028681">
    <property type="component" value="Chromosome"/>
</dbReference>
<reference evidence="1 2" key="1">
    <citation type="journal article" date="2012" name="PLoS ONE">
        <title>Edwardsiella comparative phylogenomics reveal the new intra/inter-species taxonomic relationships, virulence evolution and niche adaptation mechanisms.</title>
        <authorList>
            <person name="Yang M."/>
            <person name="Lv Y."/>
            <person name="Xiao J."/>
            <person name="Wu H."/>
            <person name="Zheng H."/>
            <person name="Liu Q."/>
            <person name="Zhang Y."/>
            <person name="Wang Q."/>
        </authorList>
    </citation>
    <scope>NUCLEOTIDE SEQUENCE [LARGE SCALE GENOMIC DNA]</scope>
    <source>
        <strain evidence="2">080813</strain>
    </source>
</reference>
<evidence type="ECO:0000313" key="2">
    <source>
        <dbReference type="Proteomes" id="UP000028681"/>
    </source>
</evidence>
<protein>
    <submittedName>
        <fullName evidence="1">Uncharacterized protein</fullName>
    </submittedName>
</protein>
<accession>A0A076LFQ3</accession>
<dbReference type="AlphaFoldDB" id="A0A076LFQ3"/>
<evidence type="ECO:0000313" key="1">
    <source>
        <dbReference type="EMBL" id="AIJ06961.1"/>
    </source>
</evidence>
<gene>
    <name evidence="1" type="ORF">ETEE_0483</name>
</gene>
<name>A0A076LFQ3_9GAMM</name>
<organism evidence="1 2">
    <name type="scientific">Edwardsiella anguillarum ET080813</name>
    <dbReference type="NCBI Taxonomy" id="667120"/>
    <lineage>
        <taxon>Bacteria</taxon>
        <taxon>Pseudomonadati</taxon>
        <taxon>Pseudomonadota</taxon>
        <taxon>Gammaproteobacteria</taxon>
        <taxon>Enterobacterales</taxon>
        <taxon>Hafniaceae</taxon>
        <taxon>Edwardsiella</taxon>
    </lineage>
</organism>
<dbReference type="KEGG" id="ete:ETEE_0483"/>
<dbReference type="HOGENOM" id="CLU_2915119_0_0_6"/>
<dbReference type="EMBL" id="CP006664">
    <property type="protein sequence ID" value="AIJ06961.1"/>
    <property type="molecule type" value="Genomic_DNA"/>
</dbReference>
<proteinExistence type="predicted"/>